<protein>
    <recommendedName>
        <fullName evidence="1">Reverse transcriptase domain-containing protein</fullName>
    </recommendedName>
</protein>
<dbReference type="Gene3D" id="3.30.70.270">
    <property type="match status" value="2"/>
</dbReference>
<dbReference type="InterPro" id="IPR043128">
    <property type="entry name" value="Rev_trsase/Diguanyl_cyclase"/>
</dbReference>
<accession>A0ABD2ZLX0</accession>
<dbReference type="PANTHER" id="PTHR24559">
    <property type="entry name" value="TRANSPOSON TY3-I GAG-POL POLYPROTEIN"/>
    <property type="match status" value="1"/>
</dbReference>
<dbReference type="CDD" id="cd01647">
    <property type="entry name" value="RT_LTR"/>
    <property type="match status" value="1"/>
</dbReference>
<name>A0ABD2ZLX0_9GENT</name>
<sequence length="183" mass="21356">MAREDEEKISFITDRGTYCYSTMPFGLKNARATYQRLVNKTFKSQIGQNMEVYINDMVVKSRTYEETLEDLRETFETLKSIQMSLNPKKCTFGVPSEKFLRFIVSHQGIEANPEKVQVIINMKTPTSVKEVQRLTGRMAALNRFLSKSAERGLPFFQVIKKTEGFRWTEVIFFKPYFDDDINT</sequence>
<organism evidence="2 3">
    <name type="scientific">Cinchona calisaya</name>
    <dbReference type="NCBI Taxonomy" id="153742"/>
    <lineage>
        <taxon>Eukaryota</taxon>
        <taxon>Viridiplantae</taxon>
        <taxon>Streptophyta</taxon>
        <taxon>Embryophyta</taxon>
        <taxon>Tracheophyta</taxon>
        <taxon>Spermatophyta</taxon>
        <taxon>Magnoliopsida</taxon>
        <taxon>eudicotyledons</taxon>
        <taxon>Gunneridae</taxon>
        <taxon>Pentapetalae</taxon>
        <taxon>asterids</taxon>
        <taxon>lamiids</taxon>
        <taxon>Gentianales</taxon>
        <taxon>Rubiaceae</taxon>
        <taxon>Cinchonoideae</taxon>
        <taxon>Cinchoneae</taxon>
        <taxon>Cinchona</taxon>
    </lineage>
</organism>
<dbReference type="Pfam" id="PF00078">
    <property type="entry name" value="RVT_1"/>
    <property type="match status" value="1"/>
</dbReference>
<dbReference type="InterPro" id="IPR000477">
    <property type="entry name" value="RT_dom"/>
</dbReference>
<feature type="domain" description="Reverse transcriptase" evidence="1">
    <location>
        <begin position="11"/>
        <end position="100"/>
    </location>
</feature>
<dbReference type="PANTHER" id="PTHR24559:SF444">
    <property type="entry name" value="REVERSE TRANSCRIPTASE DOMAIN-CONTAINING PROTEIN"/>
    <property type="match status" value="1"/>
</dbReference>
<evidence type="ECO:0000313" key="2">
    <source>
        <dbReference type="EMBL" id="KAL3519122.1"/>
    </source>
</evidence>
<dbReference type="Proteomes" id="UP001630127">
    <property type="component" value="Unassembled WGS sequence"/>
</dbReference>
<dbReference type="EMBL" id="JBJUIK010000009">
    <property type="protein sequence ID" value="KAL3519122.1"/>
    <property type="molecule type" value="Genomic_DNA"/>
</dbReference>
<dbReference type="SUPFAM" id="SSF56672">
    <property type="entry name" value="DNA/RNA polymerases"/>
    <property type="match status" value="1"/>
</dbReference>
<keyword evidence="3" id="KW-1185">Reference proteome</keyword>
<dbReference type="InterPro" id="IPR053134">
    <property type="entry name" value="RNA-dir_DNA_polymerase"/>
</dbReference>
<evidence type="ECO:0000313" key="3">
    <source>
        <dbReference type="Proteomes" id="UP001630127"/>
    </source>
</evidence>
<evidence type="ECO:0000259" key="1">
    <source>
        <dbReference type="Pfam" id="PF00078"/>
    </source>
</evidence>
<proteinExistence type="predicted"/>
<comment type="caution">
    <text evidence="2">The sequence shown here is derived from an EMBL/GenBank/DDBJ whole genome shotgun (WGS) entry which is preliminary data.</text>
</comment>
<gene>
    <name evidence="2" type="ORF">ACH5RR_021711</name>
</gene>
<dbReference type="InterPro" id="IPR043502">
    <property type="entry name" value="DNA/RNA_pol_sf"/>
</dbReference>
<dbReference type="AlphaFoldDB" id="A0ABD2ZLX0"/>
<reference evidence="2 3" key="1">
    <citation type="submission" date="2024-11" db="EMBL/GenBank/DDBJ databases">
        <title>A near-complete genome assembly of Cinchona calisaya.</title>
        <authorList>
            <person name="Lian D.C."/>
            <person name="Zhao X.W."/>
            <person name="Wei L."/>
        </authorList>
    </citation>
    <scope>NUCLEOTIDE SEQUENCE [LARGE SCALE GENOMIC DNA]</scope>
    <source>
        <tissue evidence="2">Nenye</tissue>
    </source>
</reference>